<dbReference type="SUPFAM" id="SSF56801">
    <property type="entry name" value="Acetyl-CoA synthetase-like"/>
    <property type="match status" value="1"/>
</dbReference>
<dbReference type="InterPro" id="IPR042099">
    <property type="entry name" value="ANL_N_sf"/>
</dbReference>
<dbReference type="InterPro" id="IPR017523">
    <property type="entry name" value="Rv3268"/>
</dbReference>
<evidence type="ECO:0000313" key="2">
    <source>
        <dbReference type="Proteomes" id="UP000323856"/>
    </source>
</evidence>
<dbReference type="EMBL" id="VOBL01000006">
    <property type="protein sequence ID" value="KAA0977518.1"/>
    <property type="molecule type" value="Genomic_DNA"/>
</dbReference>
<gene>
    <name evidence="1" type="ORF">FQ154_07275</name>
</gene>
<dbReference type="NCBIfam" id="TIGR03089">
    <property type="entry name" value="TIGR03089 family protein"/>
    <property type="match status" value="1"/>
</dbReference>
<dbReference type="AlphaFoldDB" id="A0A5B0EFT1"/>
<reference evidence="1 2" key="1">
    <citation type="submission" date="2019-07" db="EMBL/GenBank/DDBJ databases">
        <title>Analysis of the biochemical properties, biological activity and biotechnological potential of siderophores and biosurfactants produced by Antarctic psychrotolerant bacteria.</title>
        <authorList>
            <person name="Styczynski M."/>
            <person name="Krucon T."/>
            <person name="Decewicz P."/>
            <person name="Dziewit L."/>
        </authorList>
    </citation>
    <scope>NUCLEOTIDE SEQUENCE [LARGE SCALE GENOMIC DNA]</scope>
    <source>
        <strain evidence="1 2">ANT_H27</strain>
    </source>
</reference>
<name>A0A5B0EFT1_9MICC</name>
<accession>A0A5B0EFT1</accession>
<sequence>MPTTFNMESPGNKITTSDGALSNYTGVTRVASSAVVDFSHTSRAFTATPRPELRRDYTEIRPPADSRGIHRLDKEHPMPIETNSLHPVESLLAPVRHSTHPYLTWYSQTGERVELSGRVFDNWVAKSANLLHEEFDLAPGSVVATDMPGHWKSAALLLACWHLGAEVRWVAPGTDPGAVDVFITADPQTLAVGGAVEVIVVPLPALAMAFGGPLPVGATDYASEVRSYADSFSSFPIDTSATALTSETGTLSYIDLFASGTPDQEAGTTLVGTALPLDRVIQTVLAQWIAGNPVVLVEEGVAITDSLLTGERVTTRLDL</sequence>
<protein>
    <submittedName>
        <fullName evidence="1">TIGR03089 family protein</fullName>
    </submittedName>
</protein>
<organism evidence="1 2">
    <name type="scientific">Paeniglutamicibacter gangotriensis</name>
    <dbReference type="NCBI Taxonomy" id="254787"/>
    <lineage>
        <taxon>Bacteria</taxon>
        <taxon>Bacillati</taxon>
        <taxon>Actinomycetota</taxon>
        <taxon>Actinomycetes</taxon>
        <taxon>Micrococcales</taxon>
        <taxon>Micrococcaceae</taxon>
        <taxon>Paeniglutamicibacter</taxon>
    </lineage>
</organism>
<dbReference type="Gene3D" id="3.40.50.12780">
    <property type="entry name" value="N-terminal domain of ligase-like"/>
    <property type="match status" value="1"/>
</dbReference>
<dbReference type="OrthoDB" id="3396763at2"/>
<proteinExistence type="predicted"/>
<dbReference type="Proteomes" id="UP000323856">
    <property type="component" value="Unassembled WGS sequence"/>
</dbReference>
<evidence type="ECO:0000313" key="1">
    <source>
        <dbReference type="EMBL" id="KAA0977518.1"/>
    </source>
</evidence>
<comment type="caution">
    <text evidence="1">The sequence shown here is derived from an EMBL/GenBank/DDBJ whole genome shotgun (WGS) entry which is preliminary data.</text>
</comment>